<dbReference type="EC" id="1.-.-.-" evidence="3"/>
<name>A0A365HAU7_9ACTN</name>
<dbReference type="NCBIfam" id="TIGR03667">
    <property type="entry name" value="Rv3369"/>
    <property type="match status" value="1"/>
</dbReference>
<dbReference type="InterPro" id="IPR012349">
    <property type="entry name" value="Split_barrel_FMN-bd"/>
</dbReference>
<dbReference type="InterPro" id="IPR052019">
    <property type="entry name" value="F420H2_bilvrd_red/Heme_oxyg"/>
</dbReference>
<proteinExistence type="predicted"/>
<dbReference type="PANTHER" id="PTHR35176:SF4">
    <property type="entry name" value="PYRIDOXAMINE 5'-PHOSPHATE OXIDASE-RELATED FMN-BINDING"/>
    <property type="match status" value="1"/>
</dbReference>
<dbReference type="GO" id="GO:0070967">
    <property type="term" value="F:coenzyme F420 binding"/>
    <property type="evidence" value="ECO:0007669"/>
    <property type="project" value="TreeGrafter"/>
</dbReference>
<comment type="caution">
    <text evidence="3">The sequence shown here is derived from an EMBL/GenBank/DDBJ whole genome shotgun (WGS) entry which is preliminary data.</text>
</comment>
<dbReference type="AlphaFoldDB" id="A0A365HAU7"/>
<feature type="domain" description="Pyridoxamine 5'-phosphate oxidase N-terminal" evidence="2">
    <location>
        <begin position="21"/>
        <end position="129"/>
    </location>
</feature>
<dbReference type="InterPro" id="IPR019966">
    <property type="entry name" value="F420-dep_enz_PPOX_Rv3369"/>
</dbReference>
<keyword evidence="1 3" id="KW-0560">Oxidoreductase</keyword>
<dbReference type="GO" id="GO:0005829">
    <property type="term" value="C:cytosol"/>
    <property type="evidence" value="ECO:0007669"/>
    <property type="project" value="TreeGrafter"/>
</dbReference>
<evidence type="ECO:0000259" key="2">
    <source>
        <dbReference type="Pfam" id="PF01243"/>
    </source>
</evidence>
<dbReference type="InterPro" id="IPR011576">
    <property type="entry name" value="Pyridox_Oxase_N"/>
</dbReference>
<dbReference type="GO" id="GO:0016627">
    <property type="term" value="F:oxidoreductase activity, acting on the CH-CH group of donors"/>
    <property type="evidence" value="ECO:0007669"/>
    <property type="project" value="TreeGrafter"/>
</dbReference>
<evidence type="ECO:0000313" key="3">
    <source>
        <dbReference type="EMBL" id="RAY16142.1"/>
    </source>
</evidence>
<dbReference type="OrthoDB" id="157302at2"/>
<gene>
    <name evidence="3" type="ORF">DPM19_04245</name>
</gene>
<organism evidence="3 4">
    <name type="scientific">Actinomadura craniellae</name>
    <dbReference type="NCBI Taxonomy" id="2231787"/>
    <lineage>
        <taxon>Bacteria</taxon>
        <taxon>Bacillati</taxon>
        <taxon>Actinomycetota</taxon>
        <taxon>Actinomycetes</taxon>
        <taxon>Streptosporangiales</taxon>
        <taxon>Thermomonosporaceae</taxon>
        <taxon>Actinomadura</taxon>
    </lineage>
</organism>
<evidence type="ECO:0000313" key="4">
    <source>
        <dbReference type="Proteomes" id="UP000251891"/>
    </source>
</evidence>
<dbReference type="Pfam" id="PF01243">
    <property type="entry name" value="PNPOx_N"/>
    <property type="match status" value="1"/>
</dbReference>
<reference evidence="3 4" key="1">
    <citation type="submission" date="2018-06" db="EMBL/GenBank/DDBJ databases">
        <title>Actinomadura craniellae sp. nov. isolated from marine sponge Craniella sp.</title>
        <authorList>
            <person name="Li L."/>
            <person name="Xu Q.H."/>
            <person name="Lin H.W."/>
            <person name="Lu Y.H."/>
        </authorList>
    </citation>
    <scope>NUCLEOTIDE SEQUENCE [LARGE SCALE GENOMIC DNA]</scope>
    <source>
        <strain evidence="3 4">LHW63021</strain>
    </source>
</reference>
<dbReference type="Proteomes" id="UP000251891">
    <property type="component" value="Unassembled WGS sequence"/>
</dbReference>
<dbReference type="SUPFAM" id="SSF50475">
    <property type="entry name" value="FMN-binding split barrel"/>
    <property type="match status" value="1"/>
</dbReference>
<dbReference type="RefSeq" id="WP_111863482.1">
    <property type="nucleotide sequence ID" value="NZ_QLYX01000002.1"/>
</dbReference>
<dbReference type="PANTHER" id="PTHR35176">
    <property type="entry name" value="HEME OXYGENASE HI_0854-RELATED"/>
    <property type="match status" value="1"/>
</dbReference>
<keyword evidence="4" id="KW-1185">Reference proteome</keyword>
<sequence length="148" mass="16793">MTIHAPSPRLLPDPGTEFGARVRRRLAEERVVWLTAVADDGTPQPNPVWFVWDGDAFLIYTSPDSRRMRHLLRRPRVSLHFNGDEVGHDIVVFGGVAEQVPEPRPAVEVPEYHAKYREAIDRVFGGPGEFTRTHPVALRIRPTSLRGR</sequence>
<dbReference type="Gene3D" id="2.30.110.10">
    <property type="entry name" value="Electron Transport, Fmn-binding Protein, Chain A"/>
    <property type="match status" value="1"/>
</dbReference>
<accession>A0A365HAU7</accession>
<protein>
    <submittedName>
        <fullName evidence="3">TIGR03667 family PPOX class F420-dependent oxidoreductase</fullName>
        <ecNumber evidence="3">1.-.-.-</ecNumber>
    </submittedName>
</protein>
<evidence type="ECO:0000256" key="1">
    <source>
        <dbReference type="ARBA" id="ARBA00023002"/>
    </source>
</evidence>
<dbReference type="EMBL" id="QLYX01000002">
    <property type="protein sequence ID" value="RAY16142.1"/>
    <property type="molecule type" value="Genomic_DNA"/>
</dbReference>